<gene>
    <name evidence="5" type="ORF">WI372_07205</name>
</gene>
<dbReference type="InterPro" id="IPR018900">
    <property type="entry name" value="Curli_CsgE"/>
</dbReference>
<evidence type="ECO:0000313" key="6">
    <source>
        <dbReference type="Proteomes" id="UP001484239"/>
    </source>
</evidence>
<dbReference type="RefSeq" id="WP_405286606.1">
    <property type="nucleotide sequence ID" value="NZ_JBBHLI010000003.1"/>
</dbReference>
<comment type="function">
    <text evidence="1">May be involved in the biogenesis of curli organelles.</text>
</comment>
<feature type="region of interest" description="Disordered" evidence="4">
    <location>
        <begin position="176"/>
        <end position="199"/>
    </location>
</feature>
<dbReference type="Pfam" id="PF10627">
    <property type="entry name" value="CsgE"/>
    <property type="match status" value="1"/>
</dbReference>
<sequence length="199" mass="21461">MHPPRTRRPGRGRVTPLRAARAGVFVVLGLPAGTVAQDPPDIAVRALPSGLSYRETRTLLETLHPRTLPAVETAAGPMSWPSGAVIQGLVVDETVSRIGRDFYEVFYGAWESPTGVRSFTVRIQEQPAPGLGTRVVLLIDDEVLGQIQLQPRYDVVEQLALQAAAVVRDEVLRRRPAAPGARSAAPPPEPALHPLPESP</sequence>
<protein>
    <recommendedName>
        <fullName evidence="2">Curli production assembly/transport component CsgE</fullName>
    </recommendedName>
</protein>
<evidence type="ECO:0000256" key="3">
    <source>
        <dbReference type="ARBA" id="ARBA00022729"/>
    </source>
</evidence>
<comment type="caution">
    <text evidence="5">The sequence shown here is derived from an EMBL/GenBank/DDBJ whole genome shotgun (WGS) entry which is preliminary data.</text>
</comment>
<evidence type="ECO:0000256" key="2">
    <source>
        <dbReference type="ARBA" id="ARBA00014024"/>
    </source>
</evidence>
<keyword evidence="3" id="KW-0732">Signal</keyword>
<evidence type="ECO:0000313" key="5">
    <source>
        <dbReference type="EMBL" id="MEK9500758.1"/>
    </source>
</evidence>
<feature type="compositionally biased region" description="Pro residues" evidence="4">
    <location>
        <begin position="185"/>
        <end position="199"/>
    </location>
</feature>
<dbReference type="EMBL" id="JBBHLI010000003">
    <property type="protein sequence ID" value="MEK9500758.1"/>
    <property type="molecule type" value="Genomic_DNA"/>
</dbReference>
<name>A0ABU9E7P3_9BACT</name>
<accession>A0ABU9E7P3</accession>
<dbReference type="Proteomes" id="UP001484239">
    <property type="component" value="Unassembled WGS sequence"/>
</dbReference>
<proteinExistence type="predicted"/>
<organism evidence="5 6">
    <name type="scientific">Gaopeijia maritima</name>
    <dbReference type="NCBI Taxonomy" id="3119007"/>
    <lineage>
        <taxon>Bacteria</taxon>
        <taxon>Pseudomonadati</taxon>
        <taxon>Gemmatimonadota</taxon>
        <taxon>Longimicrobiia</taxon>
        <taxon>Gaopeijiales</taxon>
        <taxon>Gaopeijiaceae</taxon>
        <taxon>Gaopeijia</taxon>
    </lineage>
</organism>
<reference evidence="5 6" key="1">
    <citation type="submission" date="2024-02" db="EMBL/GenBank/DDBJ databases">
        <title>A novel Gemmatimonadota bacterium.</title>
        <authorList>
            <person name="Du Z.-J."/>
            <person name="Ye Y.-Q."/>
        </authorList>
    </citation>
    <scope>NUCLEOTIDE SEQUENCE [LARGE SCALE GENOMIC DNA]</scope>
    <source>
        <strain evidence="5 6">DH-20</strain>
    </source>
</reference>
<evidence type="ECO:0000256" key="1">
    <source>
        <dbReference type="ARBA" id="ARBA00003989"/>
    </source>
</evidence>
<keyword evidence="6" id="KW-1185">Reference proteome</keyword>
<evidence type="ECO:0000256" key="4">
    <source>
        <dbReference type="SAM" id="MobiDB-lite"/>
    </source>
</evidence>